<keyword evidence="5" id="KW-1185">Reference proteome</keyword>
<dbReference type="InterPro" id="IPR034686">
    <property type="entry name" value="Terpene_cyclase-like_2"/>
</dbReference>
<organism evidence="4 5">
    <name type="scientific">Streptomyces hoynatensis</name>
    <dbReference type="NCBI Taxonomy" id="1141874"/>
    <lineage>
        <taxon>Bacteria</taxon>
        <taxon>Bacillati</taxon>
        <taxon>Actinomycetota</taxon>
        <taxon>Actinomycetes</taxon>
        <taxon>Kitasatosporales</taxon>
        <taxon>Streptomycetaceae</taxon>
        <taxon>Streptomyces</taxon>
    </lineage>
</organism>
<evidence type="ECO:0000313" key="5">
    <source>
        <dbReference type="Proteomes" id="UP000272474"/>
    </source>
</evidence>
<dbReference type="SFLD" id="SFLDG01020">
    <property type="entry name" value="Terpene_Cyclase_Like_2"/>
    <property type="match status" value="1"/>
</dbReference>
<keyword evidence="1 2" id="KW-0456">Lyase</keyword>
<gene>
    <name evidence="4" type="ORF">D7294_27710</name>
</gene>
<evidence type="ECO:0000256" key="3">
    <source>
        <dbReference type="SAM" id="MobiDB-lite"/>
    </source>
</evidence>
<dbReference type="GO" id="GO:0046872">
    <property type="term" value="F:metal ion binding"/>
    <property type="evidence" value="ECO:0007669"/>
    <property type="project" value="UniProtKB-KW"/>
</dbReference>
<evidence type="ECO:0000256" key="1">
    <source>
        <dbReference type="ARBA" id="ARBA00023239"/>
    </source>
</evidence>
<dbReference type="Proteomes" id="UP000272474">
    <property type="component" value="Unassembled WGS sequence"/>
</dbReference>
<feature type="compositionally biased region" description="Gly residues" evidence="3">
    <location>
        <begin position="98"/>
        <end position="111"/>
    </location>
</feature>
<dbReference type="EC" id="4.2.3.-" evidence="2"/>
<dbReference type="OrthoDB" id="3676909at2"/>
<evidence type="ECO:0000313" key="4">
    <source>
        <dbReference type="EMBL" id="RKN37528.1"/>
    </source>
</evidence>
<keyword evidence="2" id="KW-0460">Magnesium</keyword>
<sequence>MPIPGGPLHPRSAELEAQAYDWALRRGLVDAEGHRRLAASRVVTLATSYYLTARYREMAVLARWYVWLLTLDDWYDEAPPAGAGRGGAGAHRDAAGPGSAGRGPGSAGRGPGAAAFRAALAEDLWPATRARMSPAWRARFGRHLRECVAGYRWQAAVRTGRVPPPEPAEYIAWRRRSFGAYPIFDLIEFVERQEFGAPLRQDAAAAELVAAASDAMAWTNDLHSLERDLACGERGNLALVVAAATGGGRDEAAARVEEMIAERLRALLRARAALLPLGPQGRLLGDRVCAAVRGAWDWHRASARYRPGPRAPHAGGVVSRAAR</sequence>
<dbReference type="SFLD" id="SFLDS00005">
    <property type="entry name" value="Isoprenoid_Synthase_Type_I"/>
    <property type="match status" value="1"/>
</dbReference>
<proteinExistence type="inferred from homology"/>
<name>A0A3A9YMF9_9ACTN</name>
<dbReference type="SUPFAM" id="SSF48576">
    <property type="entry name" value="Terpenoid synthases"/>
    <property type="match status" value="1"/>
</dbReference>
<reference evidence="4 5" key="1">
    <citation type="journal article" date="2014" name="Int. J. Syst. Evol. Microbiol.">
        <title>Streptomyces hoynatensis sp. nov., isolated from deep marine sediment.</title>
        <authorList>
            <person name="Veyisoglu A."/>
            <person name="Sahin N."/>
        </authorList>
    </citation>
    <scope>NUCLEOTIDE SEQUENCE [LARGE SCALE GENOMIC DNA]</scope>
    <source>
        <strain evidence="4 5">KCTC 29097</strain>
    </source>
</reference>
<dbReference type="PANTHER" id="PTHR35201">
    <property type="entry name" value="TERPENE SYNTHASE"/>
    <property type="match status" value="1"/>
</dbReference>
<keyword evidence="2" id="KW-0479">Metal-binding</keyword>
<accession>A0A3A9YMF9</accession>
<dbReference type="InterPro" id="IPR008949">
    <property type="entry name" value="Isoprenoid_synthase_dom_sf"/>
</dbReference>
<dbReference type="GO" id="GO:0010333">
    <property type="term" value="F:terpene synthase activity"/>
    <property type="evidence" value="ECO:0007669"/>
    <property type="project" value="InterPro"/>
</dbReference>
<protein>
    <recommendedName>
        <fullName evidence="2">Terpene synthase</fullName>
        <ecNumber evidence="2">4.2.3.-</ecNumber>
    </recommendedName>
</protein>
<dbReference type="Pfam" id="PF19086">
    <property type="entry name" value="Terpene_syn_C_2"/>
    <property type="match status" value="1"/>
</dbReference>
<dbReference type="PANTHER" id="PTHR35201:SF4">
    <property type="entry name" value="BETA-PINACENE SYNTHASE-RELATED"/>
    <property type="match status" value="1"/>
</dbReference>
<dbReference type="AlphaFoldDB" id="A0A3A9YMF9"/>
<dbReference type="Gene3D" id="1.10.600.10">
    <property type="entry name" value="Farnesyl Diphosphate Synthase"/>
    <property type="match status" value="1"/>
</dbReference>
<comment type="caution">
    <text evidence="4">The sequence shown here is derived from an EMBL/GenBank/DDBJ whole genome shotgun (WGS) entry which is preliminary data.</text>
</comment>
<feature type="region of interest" description="Disordered" evidence="3">
    <location>
        <begin position="82"/>
        <end position="112"/>
    </location>
</feature>
<comment type="cofactor">
    <cofactor evidence="2">
        <name>Mg(2+)</name>
        <dbReference type="ChEBI" id="CHEBI:18420"/>
    </cofactor>
</comment>
<dbReference type="EMBL" id="RBAL01000024">
    <property type="protein sequence ID" value="RKN37528.1"/>
    <property type="molecule type" value="Genomic_DNA"/>
</dbReference>
<dbReference type="RefSeq" id="WP_120684544.1">
    <property type="nucleotide sequence ID" value="NZ_RBAL01000024.1"/>
</dbReference>
<comment type="similarity">
    <text evidence="2">Belongs to the terpene synthase family.</text>
</comment>
<evidence type="ECO:0000256" key="2">
    <source>
        <dbReference type="RuleBase" id="RU366034"/>
    </source>
</evidence>